<feature type="compositionally biased region" description="Basic residues" evidence="1">
    <location>
        <begin position="185"/>
        <end position="195"/>
    </location>
</feature>
<proteinExistence type="predicted"/>
<keyword evidence="3" id="KW-1185">Reference proteome</keyword>
<comment type="caution">
    <text evidence="2">The sequence shown here is derived from an EMBL/GenBank/DDBJ whole genome shotgun (WGS) entry which is preliminary data.</text>
</comment>
<sequence>MKSYREPRQSSFSLHFFNVHPPACQLIYQGPTLPFGQDFKQQKRKSSLLSSPFFTAAESRRGPRRPVPSKPGPTSARICPPSRPPGIGPSPPSPPSARAASCRPGRTARRPLAASRSSPRRRPASGRGPPWTRRGPRPSSRTGASTAPAGAVSRRPRRRTVHPLPRAVVIAALPAAVPAVAGPGRRGRPRRRRVHGAQEAPAAELGRHDGRAPVVRDATAGFRHGVGRDLRRPEINGGGRRHVLLDGAGHH</sequence>
<reference evidence="2 3" key="1">
    <citation type="journal article" date="2012" name="Genome Biol.">
        <title>Genome and low-iron response of an oceanic diatom adapted to chronic iron limitation.</title>
        <authorList>
            <person name="Lommer M."/>
            <person name="Specht M."/>
            <person name="Roy A.S."/>
            <person name="Kraemer L."/>
            <person name="Andreson R."/>
            <person name="Gutowska M.A."/>
            <person name="Wolf J."/>
            <person name="Bergner S.V."/>
            <person name="Schilhabel M.B."/>
            <person name="Klostermeier U.C."/>
            <person name="Beiko R.G."/>
            <person name="Rosenstiel P."/>
            <person name="Hippler M."/>
            <person name="Laroche J."/>
        </authorList>
    </citation>
    <scope>NUCLEOTIDE SEQUENCE [LARGE SCALE GENOMIC DNA]</scope>
    <source>
        <strain evidence="2 3">CCMP1005</strain>
    </source>
</reference>
<feature type="compositionally biased region" description="Pro residues" evidence="1">
    <location>
        <begin position="81"/>
        <end position="95"/>
    </location>
</feature>
<protein>
    <submittedName>
        <fullName evidence="2">Uncharacterized protein</fullName>
    </submittedName>
</protein>
<organism evidence="2 3">
    <name type="scientific">Thalassiosira oceanica</name>
    <name type="common">Marine diatom</name>
    <dbReference type="NCBI Taxonomy" id="159749"/>
    <lineage>
        <taxon>Eukaryota</taxon>
        <taxon>Sar</taxon>
        <taxon>Stramenopiles</taxon>
        <taxon>Ochrophyta</taxon>
        <taxon>Bacillariophyta</taxon>
        <taxon>Coscinodiscophyceae</taxon>
        <taxon>Thalassiosirophycidae</taxon>
        <taxon>Thalassiosirales</taxon>
        <taxon>Thalassiosiraceae</taxon>
        <taxon>Thalassiosira</taxon>
    </lineage>
</organism>
<feature type="region of interest" description="Disordered" evidence="1">
    <location>
        <begin position="180"/>
        <end position="209"/>
    </location>
</feature>
<gene>
    <name evidence="2" type="ORF">THAOC_01083</name>
</gene>
<feature type="compositionally biased region" description="Low complexity" evidence="1">
    <location>
        <begin position="96"/>
        <end position="117"/>
    </location>
</feature>
<feature type="region of interest" description="Disordered" evidence="1">
    <location>
        <begin position="229"/>
        <end position="251"/>
    </location>
</feature>
<dbReference type="AlphaFoldDB" id="K0TNG1"/>
<evidence type="ECO:0000313" key="2">
    <source>
        <dbReference type="EMBL" id="EJK77106.1"/>
    </source>
</evidence>
<feature type="region of interest" description="Disordered" evidence="1">
    <location>
        <begin position="40"/>
        <end position="162"/>
    </location>
</feature>
<feature type="non-terminal residue" evidence="2">
    <location>
        <position position="251"/>
    </location>
</feature>
<feature type="compositionally biased region" description="Low complexity" evidence="1">
    <location>
        <begin position="125"/>
        <end position="145"/>
    </location>
</feature>
<evidence type="ECO:0000313" key="3">
    <source>
        <dbReference type="Proteomes" id="UP000266841"/>
    </source>
</evidence>
<name>K0TNG1_THAOC</name>
<dbReference type="EMBL" id="AGNL01001319">
    <property type="protein sequence ID" value="EJK77106.1"/>
    <property type="molecule type" value="Genomic_DNA"/>
</dbReference>
<evidence type="ECO:0000256" key="1">
    <source>
        <dbReference type="SAM" id="MobiDB-lite"/>
    </source>
</evidence>
<accession>K0TNG1</accession>
<dbReference type="Proteomes" id="UP000266841">
    <property type="component" value="Unassembled WGS sequence"/>
</dbReference>